<dbReference type="GO" id="GO:0016020">
    <property type="term" value="C:membrane"/>
    <property type="evidence" value="ECO:0007669"/>
    <property type="project" value="InterPro"/>
</dbReference>
<comment type="caution">
    <text evidence="3">The sequence shown here is derived from an EMBL/GenBank/DDBJ whole genome shotgun (WGS) entry which is preliminary data.</text>
</comment>
<reference evidence="3 4" key="1">
    <citation type="submission" date="2020-07" db="EMBL/GenBank/DDBJ databases">
        <title>Sequencing the genomes of 1000 actinobacteria strains.</title>
        <authorList>
            <person name="Klenk H.-P."/>
        </authorList>
    </citation>
    <scope>NUCLEOTIDE SEQUENCE [LARGE SCALE GENOMIC DNA]</scope>
    <source>
        <strain evidence="3 4">DSM 21349</strain>
    </source>
</reference>
<evidence type="ECO:0000259" key="2">
    <source>
        <dbReference type="PROSITE" id="PS50113"/>
    </source>
</evidence>
<dbReference type="PROSITE" id="PS50113">
    <property type="entry name" value="PAC"/>
    <property type="match status" value="1"/>
</dbReference>
<evidence type="ECO:0000313" key="3">
    <source>
        <dbReference type="EMBL" id="MBA8802891.1"/>
    </source>
</evidence>
<dbReference type="SUPFAM" id="SSF55785">
    <property type="entry name" value="PYP-like sensor domain (PAS domain)"/>
    <property type="match status" value="1"/>
</dbReference>
<dbReference type="RefSeq" id="WP_220481276.1">
    <property type="nucleotide sequence ID" value="NZ_JACGXA010000001.1"/>
</dbReference>
<dbReference type="Pfam" id="PF07730">
    <property type="entry name" value="HisKA_3"/>
    <property type="match status" value="1"/>
</dbReference>
<dbReference type="CDD" id="cd00130">
    <property type="entry name" value="PAS"/>
    <property type="match status" value="1"/>
</dbReference>
<feature type="domain" description="PAS" evidence="1">
    <location>
        <begin position="33"/>
        <end position="90"/>
    </location>
</feature>
<dbReference type="InterPro" id="IPR011712">
    <property type="entry name" value="Sig_transdc_His_kin_sub3_dim/P"/>
</dbReference>
<dbReference type="Proteomes" id="UP000580910">
    <property type="component" value="Unassembled WGS sequence"/>
</dbReference>
<dbReference type="NCBIfam" id="TIGR00229">
    <property type="entry name" value="sensory_box"/>
    <property type="match status" value="1"/>
</dbReference>
<dbReference type="InterPro" id="IPR000014">
    <property type="entry name" value="PAS"/>
</dbReference>
<sequence length="212" mass="23650">MPAPRPPDRQRPRIPEADLTLGLLIKAVEEYAIFSLDATGAVQTWNVGAHRIKGYTEQQILGRHFSVFYLPEDQQAGLPEATLAHAIQHGDWCGEGWRVRRDGTTFWADVVITAVFGPDGELTGFVKLTRDATERRSAEANQHRLELLRERERIALELTDATTRSIFAATLTLARALATSNDPRVTEFVEEAISALDRTVTQIRSTVTSLRS</sequence>
<dbReference type="PROSITE" id="PS50112">
    <property type="entry name" value="PAS"/>
    <property type="match status" value="1"/>
</dbReference>
<accession>A0A7W3IYD0</accession>
<organism evidence="3 4">
    <name type="scientific">Nocardioides ginsengisegetis</name>
    <dbReference type="NCBI Taxonomy" id="661491"/>
    <lineage>
        <taxon>Bacteria</taxon>
        <taxon>Bacillati</taxon>
        <taxon>Actinomycetota</taxon>
        <taxon>Actinomycetes</taxon>
        <taxon>Propionibacteriales</taxon>
        <taxon>Nocardioidaceae</taxon>
        <taxon>Nocardioides</taxon>
    </lineage>
</organism>
<dbReference type="Gene3D" id="3.30.450.20">
    <property type="entry name" value="PAS domain"/>
    <property type="match status" value="1"/>
</dbReference>
<protein>
    <submittedName>
        <fullName evidence="3">PAS domain S-box-containing protein</fullName>
    </submittedName>
</protein>
<dbReference type="AlphaFoldDB" id="A0A7W3IYD0"/>
<dbReference type="InterPro" id="IPR035965">
    <property type="entry name" value="PAS-like_dom_sf"/>
</dbReference>
<feature type="domain" description="PAC" evidence="2">
    <location>
        <begin position="92"/>
        <end position="144"/>
    </location>
</feature>
<dbReference type="EMBL" id="JACGXA010000001">
    <property type="protein sequence ID" value="MBA8802891.1"/>
    <property type="molecule type" value="Genomic_DNA"/>
</dbReference>
<dbReference type="GO" id="GO:0046983">
    <property type="term" value="F:protein dimerization activity"/>
    <property type="evidence" value="ECO:0007669"/>
    <property type="project" value="InterPro"/>
</dbReference>
<evidence type="ECO:0000259" key="1">
    <source>
        <dbReference type="PROSITE" id="PS50112"/>
    </source>
</evidence>
<dbReference type="InterPro" id="IPR000700">
    <property type="entry name" value="PAS-assoc_C"/>
</dbReference>
<dbReference type="Pfam" id="PF13426">
    <property type="entry name" value="PAS_9"/>
    <property type="match status" value="1"/>
</dbReference>
<keyword evidence="4" id="KW-1185">Reference proteome</keyword>
<evidence type="ECO:0000313" key="4">
    <source>
        <dbReference type="Proteomes" id="UP000580910"/>
    </source>
</evidence>
<dbReference type="GO" id="GO:0000155">
    <property type="term" value="F:phosphorelay sensor kinase activity"/>
    <property type="evidence" value="ECO:0007669"/>
    <property type="project" value="InterPro"/>
</dbReference>
<gene>
    <name evidence="3" type="ORF">FB382_001182</name>
</gene>
<name>A0A7W3IYD0_9ACTN</name>
<proteinExistence type="predicted"/>